<dbReference type="EMBL" id="MN740369">
    <property type="protein sequence ID" value="QHU03086.1"/>
    <property type="molecule type" value="Genomic_DNA"/>
</dbReference>
<evidence type="ECO:0000256" key="2">
    <source>
        <dbReference type="SAM" id="Phobius"/>
    </source>
</evidence>
<name>A0A6C0JEA4_9ZZZZ</name>
<dbReference type="AlphaFoldDB" id="A0A6C0JEA4"/>
<accession>A0A6C0JEA4</accession>
<keyword evidence="2" id="KW-0812">Transmembrane</keyword>
<protein>
    <recommendedName>
        <fullName evidence="4">Transmembrane protein</fullName>
    </recommendedName>
</protein>
<feature type="compositionally biased region" description="Basic and acidic residues" evidence="1">
    <location>
        <begin position="226"/>
        <end position="250"/>
    </location>
</feature>
<keyword evidence="2" id="KW-1133">Transmembrane helix</keyword>
<evidence type="ECO:0000313" key="3">
    <source>
        <dbReference type="EMBL" id="QHU03086.1"/>
    </source>
</evidence>
<organism evidence="3">
    <name type="scientific">viral metagenome</name>
    <dbReference type="NCBI Taxonomy" id="1070528"/>
    <lineage>
        <taxon>unclassified sequences</taxon>
        <taxon>metagenomes</taxon>
        <taxon>organismal metagenomes</taxon>
    </lineage>
</organism>
<feature type="transmembrane region" description="Helical" evidence="2">
    <location>
        <begin position="67"/>
        <end position="94"/>
    </location>
</feature>
<feature type="transmembrane region" description="Helical" evidence="2">
    <location>
        <begin position="197"/>
        <end position="215"/>
    </location>
</feature>
<sequence>MNGFGLFALLTFIYSMLNYNQRKGLVDNPANTSKKYFIGYILLVFITQLYANISLASSKCGANQGAIPFIATIIPWLFMFGSLTMILAIFPGWLSPFSNTFGYFAALISGVNNLINDIFLPYSKSKVPEKNQDNPAQMALAHIYGKKSLMINEITPSNFNYFWSSMKSLFRSGVENNKQLKESLYNVIVLKDVVAEFMWYVLGGLLVSSISYNYIITSDCNISQKEMQKRHDEYEKDMREESKSEKDKNKRVYSSTE</sequence>
<proteinExistence type="predicted"/>
<feature type="region of interest" description="Disordered" evidence="1">
    <location>
        <begin position="226"/>
        <end position="257"/>
    </location>
</feature>
<evidence type="ECO:0008006" key="4">
    <source>
        <dbReference type="Google" id="ProtNLM"/>
    </source>
</evidence>
<evidence type="ECO:0000256" key="1">
    <source>
        <dbReference type="SAM" id="MobiDB-lite"/>
    </source>
</evidence>
<keyword evidence="2" id="KW-0472">Membrane</keyword>
<reference evidence="3" key="1">
    <citation type="journal article" date="2020" name="Nature">
        <title>Giant virus diversity and host interactions through global metagenomics.</title>
        <authorList>
            <person name="Schulz F."/>
            <person name="Roux S."/>
            <person name="Paez-Espino D."/>
            <person name="Jungbluth S."/>
            <person name="Walsh D.A."/>
            <person name="Denef V.J."/>
            <person name="McMahon K.D."/>
            <person name="Konstantinidis K.T."/>
            <person name="Eloe-Fadrosh E.A."/>
            <person name="Kyrpides N.C."/>
            <person name="Woyke T."/>
        </authorList>
    </citation>
    <scope>NUCLEOTIDE SEQUENCE</scope>
    <source>
        <strain evidence="3">GVMAG-M-3300025890-48</strain>
    </source>
</reference>
<feature type="transmembrane region" description="Helical" evidence="2">
    <location>
        <begin position="36"/>
        <end position="55"/>
    </location>
</feature>